<evidence type="ECO:0000313" key="1">
    <source>
        <dbReference type="EMBL" id="CAH3031495.1"/>
    </source>
</evidence>
<keyword evidence="2" id="KW-1185">Reference proteome</keyword>
<accession>A0AAU9VKD7</accession>
<dbReference type="Proteomes" id="UP001159428">
    <property type="component" value="Unassembled WGS sequence"/>
</dbReference>
<gene>
    <name evidence="1" type="ORF">PMEA_00000190</name>
</gene>
<evidence type="ECO:0000313" key="2">
    <source>
        <dbReference type="Proteomes" id="UP001159428"/>
    </source>
</evidence>
<protein>
    <recommendedName>
        <fullName evidence="3">LAGLIDADG endonuclease</fullName>
    </recommendedName>
</protein>
<organism evidence="1 2">
    <name type="scientific">Pocillopora meandrina</name>
    <dbReference type="NCBI Taxonomy" id="46732"/>
    <lineage>
        <taxon>Eukaryota</taxon>
        <taxon>Metazoa</taxon>
        <taxon>Cnidaria</taxon>
        <taxon>Anthozoa</taxon>
        <taxon>Hexacorallia</taxon>
        <taxon>Scleractinia</taxon>
        <taxon>Astrocoeniina</taxon>
        <taxon>Pocilloporidae</taxon>
        <taxon>Pocillopora</taxon>
    </lineage>
</organism>
<proteinExistence type="predicted"/>
<evidence type="ECO:0008006" key="3">
    <source>
        <dbReference type="Google" id="ProtNLM"/>
    </source>
</evidence>
<sequence length="221" mass="24750">MTVLSIFVKHYTKSQLQQMIPGLTIWQIRKHTAVVGAGDCRKSGNLWLDSQKLDHFLDFNGCPHYIQDVAYGTKKLQMSTGEVLQIPNVVRTMLSFLLTGITNICRFAFSLKDTVSFYSIFQQVRAASKKESRPGLDSVTSKGSFDTLEAAVLTIGSLGMSTEWINSTVKRFQSAKVYLKTDHKLHVTEESPCADHSLGYALSSNEKDFHATCTHQHNILM</sequence>
<dbReference type="EMBL" id="CALNXJ010000001">
    <property type="protein sequence ID" value="CAH3031495.1"/>
    <property type="molecule type" value="Genomic_DNA"/>
</dbReference>
<dbReference type="AlphaFoldDB" id="A0AAU9VKD7"/>
<comment type="caution">
    <text evidence="1">The sequence shown here is derived from an EMBL/GenBank/DDBJ whole genome shotgun (WGS) entry which is preliminary data.</text>
</comment>
<reference evidence="1 2" key="1">
    <citation type="submission" date="2022-05" db="EMBL/GenBank/DDBJ databases">
        <authorList>
            <consortium name="Genoscope - CEA"/>
            <person name="William W."/>
        </authorList>
    </citation>
    <scope>NUCLEOTIDE SEQUENCE [LARGE SCALE GENOMIC DNA]</scope>
</reference>
<name>A0AAU9VKD7_9CNID</name>